<accession>A0A7X0JH31</accession>
<proteinExistence type="predicted"/>
<sequence length="147" mass="15858">MSDIDDIHGDKFSDTSISETRVGQSVESQAQIRDASVTTTPGETLNIYRLEPTARSDDPRWQNAPMQGAVTVAARTAGDARIVATSQEVDFQQVDAAPAEGVSTDFASAFRDEKLYTVIEIARGRTDLSRGVIDAGGVIEMIKPLQD</sequence>
<dbReference type="RefSeq" id="WP_184653874.1">
    <property type="nucleotide sequence ID" value="NZ_JACHBU010000001.1"/>
</dbReference>
<feature type="region of interest" description="Disordered" evidence="1">
    <location>
        <begin position="1"/>
        <end position="44"/>
    </location>
</feature>
<comment type="caution">
    <text evidence="2">The sequence shown here is derived from an EMBL/GenBank/DDBJ whole genome shotgun (WGS) entry which is preliminary data.</text>
</comment>
<evidence type="ECO:0000313" key="3">
    <source>
        <dbReference type="Proteomes" id="UP000585437"/>
    </source>
</evidence>
<dbReference type="Proteomes" id="UP000585437">
    <property type="component" value="Unassembled WGS sequence"/>
</dbReference>
<organism evidence="2 3">
    <name type="scientific">Rhizobium soli</name>
    <dbReference type="NCBI Taxonomy" id="424798"/>
    <lineage>
        <taxon>Bacteria</taxon>
        <taxon>Pseudomonadati</taxon>
        <taxon>Pseudomonadota</taxon>
        <taxon>Alphaproteobacteria</taxon>
        <taxon>Hyphomicrobiales</taxon>
        <taxon>Rhizobiaceae</taxon>
        <taxon>Rhizobium/Agrobacterium group</taxon>
        <taxon>Rhizobium</taxon>
    </lineage>
</organism>
<dbReference type="AlphaFoldDB" id="A0A7X0JH31"/>
<name>A0A7X0JH31_9HYPH</name>
<reference evidence="2 3" key="1">
    <citation type="submission" date="2020-08" db="EMBL/GenBank/DDBJ databases">
        <title>The Agave Microbiome: Exploring the role of microbial communities in plant adaptations to desert environments.</title>
        <authorList>
            <person name="Partida-Martinez L.P."/>
        </authorList>
    </citation>
    <scope>NUCLEOTIDE SEQUENCE [LARGE SCALE GENOMIC DNA]</scope>
    <source>
        <strain evidence="2 3">AS3.12</strain>
    </source>
</reference>
<evidence type="ECO:0000256" key="1">
    <source>
        <dbReference type="SAM" id="MobiDB-lite"/>
    </source>
</evidence>
<gene>
    <name evidence="2" type="ORF">F4695_000762</name>
</gene>
<feature type="compositionally biased region" description="Polar residues" evidence="1">
    <location>
        <begin position="14"/>
        <end position="43"/>
    </location>
</feature>
<keyword evidence="3" id="KW-1185">Reference proteome</keyword>
<protein>
    <submittedName>
        <fullName evidence="2">Uncharacterized protein</fullName>
    </submittedName>
</protein>
<evidence type="ECO:0000313" key="2">
    <source>
        <dbReference type="EMBL" id="MBB6507443.1"/>
    </source>
</evidence>
<dbReference type="EMBL" id="JACHBU010000001">
    <property type="protein sequence ID" value="MBB6507443.1"/>
    <property type="molecule type" value="Genomic_DNA"/>
</dbReference>
<feature type="compositionally biased region" description="Basic and acidic residues" evidence="1">
    <location>
        <begin position="1"/>
        <end position="13"/>
    </location>
</feature>